<proteinExistence type="predicted"/>
<dbReference type="GO" id="GO:0016020">
    <property type="term" value="C:membrane"/>
    <property type="evidence" value="ECO:0007669"/>
    <property type="project" value="UniProtKB-SubCell"/>
</dbReference>
<dbReference type="InterPro" id="IPR012338">
    <property type="entry name" value="Beta-lactam/transpept-like"/>
</dbReference>
<keyword evidence="4" id="KW-0812">Transmembrane</keyword>
<feature type="region of interest" description="Disordered" evidence="3">
    <location>
        <begin position="33"/>
        <end position="61"/>
    </location>
</feature>
<dbReference type="EMBL" id="DYUB01000316">
    <property type="protein sequence ID" value="HJG97455.1"/>
    <property type="molecule type" value="Genomic_DNA"/>
</dbReference>
<feature type="compositionally biased region" description="Basic and acidic residues" evidence="3">
    <location>
        <begin position="43"/>
        <end position="61"/>
    </location>
</feature>
<gene>
    <name evidence="6" type="ORF">K8V90_10160</name>
</gene>
<dbReference type="Gene3D" id="3.40.710.10">
    <property type="entry name" value="DD-peptidase/beta-lactamase superfamily"/>
    <property type="match status" value="1"/>
</dbReference>
<evidence type="ECO:0000313" key="6">
    <source>
        <dbReference type="EMBL" id="HJG97455.1"/>
    </source>
</evidence>
<accession>A0A921N2B2</accession>
<reference evidence="6" key="2">
    <citation type="submission" date="2021-09" db="EMBL/GenBank/DDBJ databases">
        <authorList>
            <person name="Gilroy R."/>
        </authorList>
    </citation>
    <scope>NUCLEOTIDE SEQUENCE</scope>
    <source>
        <strain evidence="6">1277</strain>
    </source>
</reference>
<evidence type="ECO:0000256" key="4">
    <source>
        <dbReference type="SAM" id="Phobius"/>
    </source>
</evidence>
<feature type="domain" description="Beta-lactamase-related" evidence="5">
    <location>
        <begin position="84"/>
        <end position="362"/>
    </location>
</feature>
<reference evidence="6" key="1">
    <citation type="journal article" date="2021" name="PeerJ">
        <title>Extensive microbial diversity within the chicken gut microbiome revealed by metagenomics and culture.</title>
        <authorList>
            <person name="Gilroy R."/>
            <person name="Ravi A."/>
            <person name="Getino M."/>
            <person name="Pursley I."/>
            <person name="Horton D.L."/>
            <person name="Alikhan N.F."/>
            <person name="Baker D."/>
            <person name="Gharbi K."/>
            <person name="Hall N."/>
            <person name="Watson M."/>
            <person name="Adriaenssens E.M."/>
            <person name="Foster-Nyarko E."/>
            <person name="Jarju S."/>
            <person name="Secka A."/>
            <person name="Antonio M."/>
            <person name="Oren A."/>
            <person name="Chaudhuri R.R."/>
            <person name="La Ragione R."/>
            <person name="Hildebrand F."/>
            <person name="Pallen M.J."/>
        </authorList>
    </citation>
    <scope>NUCLEOTIDE SEQUENCE</scope>
    <source>
        <strain evidence="6">1277</strain>
    </source>
</reference>
<evidence type="ECO:0000256" key="2">
    <source>
        <dbReference type="ARBA" id="ARBA00023136"/>
    </source>
</evidence>
<evidence type="ECO:0000313" key="7">
    <source>
        <dbReference type="Proteomes" id="UP000776700"/>
    </source>
</evidence>
<dbReference type="InterPro" id="IPR001466">
    <property type="entry name" value="Beta-lactam-related"/>
</dbReference>
<dbReference type="PANTHER" id="PTHR46825:SF11">
    <property type="entry name" value="PENICILLIN-BINDING PROTEIN 4"/>
    <property type="match status" value="1"/>
</dbReference>
<evidence type="ECO:0000256" key="1">
    <source>
        <dbReference type="ARBA" id="ARBA00004370"/>
    </source>
</evidence>
<comment type="caution">
    <text evidence="6">The sequence shown here is derived from an EMBL/GenBank/DDBJ whole genome shotgun (WGS) entry which is preliminary data.</text>
</comment>
<comment type="subcellular location">
    <subcellularLocation>
        <location evidence="1">Membrane</location>
    </subcellularLocation>
</comment>
<dbReference type="Proteomes" id="UP000776700">
    <property type="component" value="Unassembled WGS sequence"/>
</dbReference>
<dbReference type="Pfam" id="PF00144">
    <property type="entry name" value="Beta-lactamase"/>
    <property type="match status" value="1"/>
</dbReference>
<dbReference type="AlphaFoldDB" id="A0A921N2B2"/>
<name>A0A921N2B2_9FIRM</name>
<evidence type="ECO:0000256" key="3">
    <source>
        <dbReference type="SAM" id="MobiDB-lite"/>
    </source>
</evidence>
<keyword evidence="2 4" id="KW-0472">Membrane</keyword>
<feature type="transmembrane region" description="Helical" evidence="4">
    <location>
        <begin position="5"/>
        <end position="22"/>
    </location>
</feature>
<evidence type="ECO:0000259" key="5">
    <source>
        <dbReference type="Pfam" id="PF00144"/>
    </source>
</evidence>
<dbReference type="InterPro" id="IPR050491">
    <property type="entry name" value="AmpC-like"/>
</dbReference>
<keyword evidence="4" id="KW-1133">Transmembrane helix</keyword>
<sequence length="384" mass="44444">MKNILLILMSLIIVALIVYISLNIKCSKVEEQQSKPIASTQKKKTETKDKNSVTNKENYKRKDDDPVYKDVDAYLKSINFNGNVTIYRKDNTMFSKAYGQKNIEHNIPNDENSMYLIGSANKFLTGIILRQLEDEGKVNINDNVNKYIPNFQNYYAITVRDLMFHQSGLAKFSPNPNSFGLDSAIESIKQKGVLPEKYHQYNYNDVNYITIAKIIEVATNKSFEQNLKERIINKADLHFTSRYDDLEHEKYLVRGYKSQPAQNIHTPTYNLDKYDGAGNVYMSTNDMTKLIQAFRTNQLLNKSTTQSLLSEDGKNTYPKPYRYGFYKYEHHQRVRGIFFANDIVAYANNNYIITLACNKLDQPYDGNTEKALEHIFTNILNQPI</sequence>
<dbReference type="SUPFAM" id="SSF56601">
    <property type="entry name" value="beta-lactamase/transpeptidase-like"/>
    <property type="match status" value="1"/>
</dbReference>
<organism evidence="6 7">
    <name type="scientific">Romboutsia timonensis</name>
    <dbReference type="NCBI Taxonomy" id="1776391"/>
    <lineage>
        <taxon>Bacteria</taxon>
        <taxon>Bacillati</taxon>
        <taxon>Bacillota</taxon>
        <taxon>Clostridia</taxon>
        <taxon>Peptostreptococcales</taxon>
        <taxon>Peptostreptococcaceae</taxon>
        <taxon>Romboutsia</taxon>
    </lineage>
</organism>
<protein>
    <submittedName>
        <fullName evidence="6">Beta-lactamase family protein</fullName>
    </submittedName>
</protein>
<dbReference type="PANTHER" id="PTHR46825">
    <property type="entry name" value="D-ALANYL-D-ALANINE-CARBOXYPEPTIDASE/ENDOPEPTIDASE AMPH"/>
    <property type="match status" value="1"/>
</dbReference>